<name>A0A9D3SPV9_9TELE</name>
<dbReference type="Pfam" id="PF00622">
    <property type="entry name" value="SPRY"/>
    <property type="match status" value="1"/>
</dbReference>
<keyword evidence="3" id="KW-1185">Reference proteome</keyword>
<dbReference type="InterPro" id="IPR003877">
    <property type="entry name" value="SPRY_dom"/>
</dbReference>
<dbReference type="InterPro" id="IPR006574">
    <property type="entry name" value="PRY"/>
</dbReference>
<dbReference type="PROSITE" id="PS50188">
    <property type="entry name" value="B302_SPRY"/>
    <property type="match status" value="1"/>
</dbReference>
<organism evidence="2 3">
    <name type="scientific">Hemibagrus wyckioides</name>
    <dbReference type="NCBI Taxonomy" id="337641"/>
    <lineage>
        <taxon>Eukaryota</taxon>
        <taxon>Metazoa</taxon>
        <taxon>Chordata</taxon>
        <taxon>Craniata</taxon>
        <taxon>Vertebrata</taxon>
        <taxon>Euteleostomi</taxon>
        <taxon>Actinopterygii</taxon>
        <taxon>Neopterygii</taxon>
        <taxon>Teleostei</taxon>
        <taxon>Ostariophysi</taxon>
        <taxon>Siluriformes</taxon>
        <taxon>Bagridae</taxon>
        <taxon>Hemibagrus</taxon>
    </lineage>
</organism>
<dbReference type="PRINTS" id="PR01407">
    <property type="entry name" value="BUTYPHLNCDUF"/>
</dbReference>
<accession>A0A9D3SPV9</accession>
<gene>
    <name evidence="2" type="ORF">KOW79_004660</name>
</gene>
<dbReference type="FunFam" id="2.60.120.920:FF:000004">
    <property type="entry name" value="Butyrophilin subfamily 1 member A1"/>
    <property type="match status" value="1"/>
</dbReference>
<reference evidence="2 3" key="1">
    <citation type="submission" date="2021-06" db="EMBL/GenBank/DDBJ databases">
        <title>Chromosome-level genome assembly of the red-tail catfish (Hemibagrus wyckioides).</title>
        <authorList>
            <person name="Shao F."/>
        </authorList>
    </citation>
    <scope>NUCLEOTIDE SEQUENCE [LARGE SCALE GENOMIC DNA]</scope>
    <source>
        <strain evidence="2">EC202008001</strain>
        <tissue evidence="2">Blood</tissue>
    </source>
</reference>
<evidence type="ECO:0000313" key="2">
    <source>
        <dbReference type="EMBL" id="KAG7332826.1"/>
    </source>
</evidence>
<evidence type="ECO:0000313" key="3">
    <source>
        <dbReference type="Proteomes" id="UP000824219"/>
    </source>
</evidence>
<dbReference type="OrthoDB" id="8576159at2759"/>
<dbReference type="Gene3D" id="2.60.120.920">
    <property type="match status" value="1"/>
</dbReference>
<dbReference type="InterPro" id="IPR043136">
    <property type="entry name" value="B30.2/SPRY_sf"/>
</dbReference>
<dbReference type="InterPro" id="IPR003879">
    <property type="entry name" value="Butyrophylin_SPRY"/>
</dbReference>
<dbReference type="CDD" id="cd13733">
    <property type="entry name" value="SPRY_PRY_C-I_1"/>
    <property type="match status" value="1"/>
</dbReference>
<dbReference type="InterPro" id="IPR001870">
    <property type="entry name" value="B30.2/SPRY"/>
</dbReference>
<dbReference type="SMART" id="SM00589">
    <property type="entry name" value="PRY"/>
    <property type="match status" value="1"/>
</dbReference>
<sequence>MMKECLQFLREPAKNLKFCLKESWHRVKTERQHTLTENQIFIMELARELSWICQSSGVLSHIWRGEDVWSVSVCHQFIRETASVLHMKEKTEAEYLTHTHPCVRMRECEDELQCVSETEENELKREIMDWIHTQRNKHPYGICLGESVLKVLDDLELQWNKGRLAHLQSALELLIWITHNEHLDKEFVPRLWFRSKQENHSINAVHYIPHAVWKWICDAAVDVTFDPATANPALLVSEDRKRLLCIPEPRPFRPHHRRFNGWFCVLGAERFSFGRSYWEVELGKRDWRVGVAKESAVLKGYTSLNTQSGFYTLRLERGSEMKALTTPTTPLPYRQRPPRRIGVCVDFEAGQISFYDVRSHTHIYTYCETLTEPVYPVFGTTEILTHMKIAHSRPCEGACPFC</sequence>
<protein>
    <recommendedName>
        <fullName evidence="1">B30.2/SPRY domain-containing protein</fullName>
    </recommendedName>
</protein>
<dbReference type="Pfam" id="PF13765">
    <property type="entry name" value="PRY"/>
    <property type="match status" value="1"/>
</dbReference>
<evidence type="ECO:0000259" key="1">
    <source>
        <dbReference type="PROSITE" id="PS50188"/>
    </source>
</evidence>
<proteinExistence type="predicted"/>
<dbReference type="PANTHER" id="PTHR24103">
    <property type="entry name" value="E3 UBIQUITIN-PROTEIN LIGASE TRIM"/>
    <property type="match status" value="1"/>
</dbReference>
<comment type="caution">
    <text evidence="2">The sequence shown here is derived from an EMBL/GenBank/DDBJ whole genome shotgun (WGS) entry which is preliminary data.</text>
</comment>
<dbReference type="AlphaFoldDB" id="A0A9D3SPV9"/>
<dbReference type="InterPro" id="IPR050143">
    <property type="entry name" value="TRIM/RBCC"/>
</dbReference>
<dbReference type="SUPFAM" id="SSF49899">
    <property type="entry name" value="Concanavalin A-like lectins/glucanases"/>
    <property type="match status" value="1"/>
</dbReference>
<dbReference type="SMART" id="SM00449">
    <property type="entry name" value="SPRY"/>
    <property type="match status" value="1"/>
</dbReference>
<dbReference type="Proteomes" id="UP000824219">
    <property type="component" value="Linkage Group LG05"/>
</dbReference>
<dbReference type="EMBL" id="JAHKSW010000005">
    <property type="protein sequence ID" value="KAG7332826.1"/>
    <property type="molecule type" value="Genomic_DNA"/>
</dbReference>
<dbReference type="InterPro" id="IPR013320">
    <property type="entry name" value="ConA-like_dom_sf"/>
</dbReference>
<feature type="domain" description="B30.2/SPRY" evidence="1">
    <location>
        <begin position="203"/>
        <end position="396"/>
    </location>
</feature>